<keyword evidence="2" id="KW-1185">Reference proteome</keyword>
<sequence>MAAQDEPTTEEKASIVPSVTHDGTLIASSKDDERATQQVGKGDLEEKQADAREHSADEGLAENAVEGQAEKEMVHTSGKSSAYQETPQPLQDSSNDAKRSAAPEGDASDALKHDSHSAIPTTHSSSQNEDVNGSSNSDGAMNTDPPVHAPVPIPVSIQTTSSINRTSSPAYSQSSVTSGQGKDSSIVSTAPKKFSTVNINKKFLGKTGSGAASAQGPTTAAGGSKDGGLGLVNLSGKLAQIAVVALHNQLTEVFTDISARPSSLTQQQSSSRVLTSAKLTSVIPSKPSSATGGLTAAPAVGWAKSTLAPSAKNTPIGIAGSVSPRTVTPVNAALVSTGDATLSNASTLRPVVLATATQPGSPHPPSPSATPSVMPLAGIRLTNQGPSAARHLTSLTSVKQPIKRGWQTLSSTPSSSQDMAAKETNSIGHGPFAQSRFKQSLANDFPTAMEVIAGQRSAVVQAQQVAQAKAAHNQAILEGLNAFRGTNKDPNAHHWDEEDDEDMEFPQALDFGDGTTYTLPVPTNNRDSEPVPATQNEMPGEAEVQQSDKPVFKHERFAKDDFDRSWPPKAQYSILPQDKARTGDQDPHYDHTASTRTLYNARSNKMEPSFDRPLHSSAEVAPTQILPRSGKEGVPQPGANAHMHDKQTDLQPLARQTSRDRPWGRVQPPMIASERNPWARRRPSETDHSRTWGPPQGVSDHQAWPRGNDTMKSRQVEDESRSPGGKIRSPADLQSQLPPLFSQSHATSVAAPVAVAPSELDAQPIDITELQKDEMHRAAEQARLRRQQEEAEREAQKERARRKAKELAEREMLKETSRLPPLAGLALAAAQPLLQQKDDTVHMPKVIVKRTEPIVEGPQNPIARPTPSLLSTQRRPSDKRVAFEEPISRNTQRSPDQAQYSLNSGSRSSQQTVSTAYTMQRDSKIAQSSNLSSVSEHSRAFSAFFDPLEESAHVETPAVIHFDDLPSLSIHGKDTMPSDMAKLAVGANARFSLRPELLQAESWRKSTRGQEVVVPGVIGSSRESGASSSVLVSKPAVQTIPDTLQTSEDLPHSPRTEVKVTLPKPDRLCIPGTVTDPSSANANVGSAFDTVLARLQNAMALSNDGGYLQADLGSDSETGDKQQATPPFPLEEIENVPQRPHFLVLPRPNDFVFSMLALPPSPGPAWKRYTIRLPRSTNSHKSLSLSSSITRMHNEVPRGWALSWDPPLELGSRNLSRDDWLMPKTYHRGKPATIVKPPSKKFQPYVPPQEDLRPSESSSITSQTLKEDGHRLGARKIIVKLPTGKARSSTVPSEETGMAENEFVREEFQTSSEIPLLSPVSSSEHLPSSARNTAAIVENNPALQGKLNRKVPEGVAIAFARPHGESFSEDADAKSSVRFMVSSEIEDDNLLSEVNKMSMDGLTENPAAEDLHIRARETESRTPSTPSAHPRSASGTKSGPPSPSVTTNAAWKSTGTYSGAQSPGRILPNREHLMNVWSHLDGDHGASQQSTVFRPLENDVPTTLSSSVQDLNEGTSTSEMRSERNDVEVDMDLPRYPSIHGAPPAIELEDHVMETNGQNYSNASIDTSGEYQAGGPAAKGYDGYQYATLNHIAHSPSNMPSTYSARSPIDGMSNNINSATPMNGMASMAQQHGVWMPLQQASNMAYSPGINSHGASVYSAHGMSKSPVSSGYEGTPIMTNAGINLGQMPGSAGGMYSHPSGPLDSPTAPYIRPSGYTSQPSHLSGMPNMYSQGGPYANNGRDMYGMNAQYGARGGINQPMLPTGNHEYSGRFNNPNSNMNRPFGGFNGGPTNSLGGSRYNSGVNGFGQSSTPGPQQQHRSGLAGHGKMSANSSRKVW</sequence>
<organism evidence="1 2">
    <name type="scientific">Naganishia onofrii</name>
    <dbReference type="NCBI Taxonomy" id="1851511"/>
    <lineage>
        <taxon>Eukaryota</taxon>
        <taxon>Fungi</taxon>
        <taxon>Dikarya</taxon>
        <taxon>Basidiomycota</taxon>
        <taxon>Agaricomycotina</taxon>
        <taxon>Tremellomycetes</taxon>
        <taxon>Filobasidiales</taxon>
        <taxon>Filobasidiaceae</taxon>
        <taxon>Naganishia</taxon>
    </lineage>
</organism>
<comment type="caution">
    <text evidence="1">The sequence shown here is derived from an EMBL/GenBank/DDBJ whole genome shotgun (WGS) entry which is preliminary data.</text>
</comment>
<name>A0ACC2XRL4_9TREE</name>
<reference evidence="1" key="1">
    <citation type="submission" date="2023-04" db="EMBL/GenBank/DDBJ databases">
        <title>Draft Genome sequencing of Naganishia species isolated from polar environments using Oxford Nanopore Technology.</title>
        <authorList>
            <person name="Leo P."/>
            <person name="Venkateswaran K."/>
        </authorList>
    </citation>
    <scope>NUCLEOTIDE SEQUENCE</scope>
    <source>
        <strain evidence="1">DBVPG 5303</strain>
    </source>
</reference>
<gene>
    <name evidence="1" type="ORF">QFC24_001700</name>
</gene>
<dbReference type="EMBL" id="JASBWV010000004">
    <property type="protein sequence ID" value="KAJ9126670.1"/>
    <property type="molecule type" value="Genomic_DNA"/>
</dbReference>
<protein>
    <submittedName>
        <fullName evidence="1">Uncharacterized protein</fullName>
    </submittedName>
</protein>
<evidence type="ECO:0000313" key="2">
    <source>
        <dbReference type="Proteomes" id="UP001234202"/>
    </source>
</evidence>
<accession>A0ACC2XRL4</accession>
<dbReference type="Proteomes" id="UP001234202">
    <property type="component" value="Unassembled WGS sequence"/>
</dbReference>
<proteinExistence type="predicted"/>
<evidence type="ECO:0000313" key="1">
    <source>
        <dbReference type="EMBL" id="KAJ9126670.1"/>
    </source>
</evidence>